<protein>
    <submittedName>
        <fullName evidence="1">Uncharacterized protein</fullName>
    </submittedName>
</protein>
<dbReference type="EMBL" id="JAIWYP010000008">
    <property type="protein sequence ID" value="KAH3781392.1"/>
    <property type="molecule type" value="Genomic_DNA"/>
</dbReference>
<dbReference type="AlphaFoldDB" id="A0A9D4EJC2"/>
<organism evidence="1 2">
    <name type="scientific">Dreissena polymorpha</name>
    <name type="common">Zebra mussel</name>
    <name type="synonym">Mytilus polymorpha</name>
    <dbReference type="NCBI Taxonomy" id="45954"/>
    <lineage>
        <taxon>Eukaryota</taxon>
        <taxon>Metazoa</taxon>
        <taxon>Spiralia</taxon>
        <taxon>Lophotrochozoa</taxon>
        <taxon>Mollusca</taxon>
        <taxon>Bivalvia</taxon>
        <taxon>Autobranchia</taxon>
        <taxon>Heteroconchia</taxon>
        <taxon>Euheterodonta</taxon>
        <taxon>Imparidentia</taxon>
        <taxon>Neoheterodontei</taxon>
        <taxon>Myida</taxon>
        <taxon>Dreissenoidea</taxon>
        <taxon>Dreissenidae</taxon>
        <taxon>Dreissena</taxon>
    </lineage>
</organism>
<name>A0A9D4EJC2_DREPO</name>
<comment type="caution">
    <text evidence="1">The sequence shown here is derived from an EMBL/GenBank/DDBJ whole genome shotgun (WGS) entry which is preliminary data.</text>
</comment>
<keyword evidence="2" id="KW-1185">Reference proteome</keyword>
<gene>
    <name evidence="1" type="ORF">DPMN_159219</name>
</gene>
<reference evidence="1" key="1">
    <citation type="journal article" date="2019" name="bioRxiv">
        <title>The Genome of the Zebra Mussel, Dreissena polymorpha: A Resource for Invasive Species Research.</title>
        <authorList>
            <person name="McCartney M.A."/>
            <person name="Auch B."/>
            <person name="Kono T."/>
            <person name="Mallez S."/>
            <person name="Zhang Y."/>
            <person name="Obille A."/>
            <person name="Becker A."/>
            <person name="Abrahante J.E."/>
            <person name="Garbe J."/>
            <person name="Badalamenti J.P."/>
            <person name="Herman A."/>
            <person name="Mangelson H."/>
            <person name="Liachko I."/>
            <person name="Sullivan S."/>
            <person name="Sone E.D."/>
            <person name="Koren S."/>
            <person name="Silverstein K.A.T."/>
            <person name="Beckman K.B."/>
            <person name="Gohl D.M."/>
        </authorList>
    </citation>
    <scope>NUCLEOTIDE SEQUENCE</scope>
    <source>
        <strain evidence="1">Duluth1</strain>
        <tissue evidence="1">Whole animal</tissue>
    </source>
</reference>
<reference evidence="1" key="2">
    <citation type="submission" date="2020-11" db="EMBL/GenBank/DDBJ databases">
        <authorList>
            <person name="McCartney M.A."/>
            <person name="Auch B."/>
            <person name="Kono T."/>
            <person name="Mallez S."/>
            <person name="Becker A."/>
            <person name="Gohl D.M."/>
            <person name="Silverstein K.A.T."/>
            <person name="Koren S."/>
            <person name="Bechman K.B."/>
            <person name="Herman A."/>
            <person name="Abrahante J.E."/>
            <person name="Garbe J."/>
        </authorList>
    </citation>
    <scope>NUCLEOTIDE SEQUENCE</scope>
    <source>
        <strain evidence="1">Duluth1</strain>
        <tissue evidence="1">Whole animal</tissue>
    </source>
</reference>
<sequence length="76" mass="8579">MLLQNNVKRYEVDHEQYLSTNDEGHLLGDSGPTMTIYVEDICMPLVDVGLSSPISAVKYQLCTCPCITCVWIQTFH</sequence>
<dbReference type="Proteomes" id="UP000828390">
    <property type="component" value="Unassembled WGS sequence"/>
</dbReference>
<accession>A0A9D4EJC2</accession>
<evidence type="ECO:0000313" key="1">
    <source>
        <dbReference type="EMBL" id="KAH3781392.1"/>
    </source>
</evidence>
<proteinExistence type="predicted"/>
<evidence type="ECO:0000313" key="2">
    <source>
        <dbReference type="Proteomes" id="UP000828390"/>
    </source>
</evidence>